<sequence>MMDPMLTKPKNHKARHSWLLILMIGIAALCFVLAAQGFQTVAEILVQPIERG</sequence>
<dbReference type="Proteomes" id="UP000481421">
    <property type="component" value="Unassembled WGS sequence"/>
</dbReference>
<accession>A0A6B3RL76</accession>
<dbReference type="EMBL" id="JAAIKE010000003">
    <property type="protein sequence ID" value="NEX46800.1"/>
    <property type="molecule type" value="Genomic_DNA"/>
</dbReference>
<protein>
    <submittedName>
        <fullName evidence="1">Uncharacterized protein</fullName>
    </submittedName>
</protein>
<keyword evidence="2" id="KW-1185">Reference proteome</keyword>
<name>A0A6B3RL76_9RHOB</name>
<gene>
    <name evidence="1" type="ORF">G3572_11325</name>
</gene>
<evidence type="ECO:0000313" key="2">
    <source>
        <dbReference type="Proteomes" id="UP000481421"/>
    </source>
</evidence>
<proteinExistence type="predicted"/>
<dbReference type="AlphaFoldDB" id="A0A6B3RL76"/>
<evidence type="ECO:0000313" key="1">
    <source>
        <dbReference type="EMBL" id="NEX46800.1"/>
    </source>
</evidence>
<organism evidence="1 2">
    <name type="scientific">Pseudotabrizicola algicola</name>
    <dbReference type="NCBI Taxonomy" id="2709381"/>
    <lineage>
        <taxon>Bacteria</taxon>
        <taxon>Pseudomonadati</taxon>
        <taxon>Pseudomonadota</taxon>
        <taxon>Alphaproteobacteria</taxon>
        <taxon>Rhodobacterales</taxon>
        <taxon>Paracoccaceae</taxon>
        <taxon>Pseudotabrizicola</taxon>
    </lineage>
</organism>
<reference evidence="1 2" key="1">
    <citation type="submission" date="2020-02" db="EMBL/GenBank/DDBJ databases">
        <title>Rhodobacter algicola sp. nov., isolated from microalga culture.</title>
        <authorList>
            <person name="Park C.-Y."/>
        </authorList>
    </citation>
    <scope>NUCLEOTIDE SEQUENCE [LARGE SCALE GENOMIC DNA]</scope>
    <source>
        <strain evidence="1 2">ETT8</strain>
    </source>
</reference>
<comment type="caution">
    <text evidence="1">The sequence shown here is derived from an EMBL/GenBank/DDBJ whole genome shotgun (WGS) entry which is preliminary data.</text>
</comment>